<feature type="compositionally biased region" description="Basic and acidic residues" evidence="1">
    <location>
        <begin position="48"/>
        <end position="68"/>
    </location>
</feature>
<dbReference type="GO" id="GO:0000981">
    <property type="term" value="F:DNA-binding transcription factor activity, RNA polymerase II-specific"/>
    <property type="evidence" value="ECO:0000318"/>
    <property type="project" value="GO_Central"/>
</dbReference>
<evidence type="ECO:0000313" key="4">
    <source>
        <dbReference type="RefSeq" id="XP_021866467.1"/>
    </source>
</evidence>
<accession>A0A9R0JEQ4</accession>
<dbReference type="AlphaFoldDB" id="A0A9R0JEQ4"/>
<proteinExistence type="predicted"/>
<dbReference type="Proteomes" id="UP000813463">
    <property type="component" value="Chromosome 6"/>
</dbReference>
<dbReference type="PROSITE" id="PS50217">
    <property type="entry name" value="BZIP"/>
    <property type="match status" value="1"/>
</dbReference>
<name>A0A9R0JEQ4_SPIOL</name>
<evidence type="ECO:0000313" key="3">
    <source>
        <dbReference type="Proteomes" id="UP000813463"/>
    </source>
</evidence>
<feature type="domain" description="BZIP" evidence="2">
    <location>
        <begin position="65"/>
        <end position="131"/>
    </location>
</feature>
<dbReference type="SUPFAM" id="SSF57959">
    <property type="entry name" value="Leucine zipper domain"/>
    <property type="match status" value="1"/>
</dbReference>
<dbReference type="Pfam" id="PF07716">
    <property type="entry name" value="bZIP_2"/>
    <property type="match status" value="1"/>
</dbReference>
<dbReference type="PANTHER" id="PTHR23334:SF49">
    <property type="entry name" value="BASIC LEUCINE ZIPPER 23"/>
    <property type="match status" value="1"/>
</dbReference>
<dbReference type="GO" id="GO:0000978">
    <property type="term" value="F:RNA polymerase II cis-regulatory region sequence-specific DNA binding"/>
    <property type="evidence" value="ECO:0000318"/>
    <property type="project" value="GO_Central"/>
</dbReference>
<dbReference type="RefSeq" id="XP_021866468.1">
    <property type="nucleotide sequence ID" value="XM_022010776.1"/>
</dbReference>
<keyword evidence="3" id="KW-1185">Reference proteome</keyword>
<dbReference type="GeneID" id="110805171"/>
<protein>
    <submittedName>
        <fullName evidence="4 5 6">Basic leucine zipper 23</fullName>
    </submittedName>
</protein>
<evidence type="ECO:0000313" key="5">
    <source>
        <dbReference type="RefSeq" id="XP_021866468.1"/>
    </source>
</evidence>
<organism evidence="3 4">
    <name type="scientific">Spinacia oleracea</name>
    <name type="common">Spinach</name>
    <dbReference type="NCBI Taxonomy" id="3562"/>
    <lineage>
        <taxon>Eukaryota</taxon>
        <taxon>Viridiplantae</taxon>
        <taxon>Streptophyta</taxon>
        <taxon>Embryophyta</taxon>
        <taxon>Tracheophyta</taxon>
        <taxon>Spermatophyta</taxon>
        <taxon>Magnoliopsida</taxon>
        <taxon>eudicotyledons</taxon>
        <taxon>Gunneridae</taxon>
        <taxon>Pentapetalae</taxon>
        <taxon>Caryophyllales</taxon>
        <taxon>Chenopodiaceae</taxon>
        <taxon>Chenopodioideae</taxon>
        <taxon>Anserineae</taxon>
        <taxon>Spinacia</taxon>
    </lineage>
</organism>
<dbReference type="SMART" id="SM00338">
    <property type="entry name" value="BRLZ"/>
    <property type="match status" value="1"/>
</dbReference>
<dbReference type="Gene3D" id="1.20.5.170">
    <property type="match status" value="1"/>
</dbReference>
<evidence type="ECO:0000259" key="2">
    <source>
        <dbReference type="PROSITE" id="PS50217"/>
    </source>
</evidence>
<dbReference type="RefSeq" id="XP_056687106.1">
    <property type="nucleotide sequence ID" value="XM_056831128.1"/>
</dbReference>
<evidence type="ECO:0000313" key="6">
    <source>
        <dbReference type="RefSeq" id="XP_056687106.1"/>
    </source>
</evidence>
<dbReference type="GO" id="GO:0006357">
    <property type="term" value="P:regulation of transcription by RNA polymerase II"/>
    <property type="evidence" value="ECO:0000318"/>
    <property type="project" value="GO_Central"/>
</dbReference>
<dbReference type="GO" id="GO:0006351">
    <property type="term" value="P:DNA-templated transcription"/>
    <property type="evidence" value="ECO:0007669"/>
    <property type="project" value="InterPro"/>
</dbReference>
<dbReference type="InterPro" id="IPR031106">
    <property type="entry name" value="C/EBP"/>
</dbReference>
<reference evidence="4 5" key="2">
    <citation type="submission" date="2025-04" db="UniProtKB">
        <authorList>
            <consortium name="RefSeq"/>
        </authorList>
    </citation>
    <scope>IDENTIFICATION</scope>
    <source>
        <tissue evidence="6">Leaf</tissue>
    </source>
</reference>
<dbReference type="KEGG" id="soe:110805171"/>
<evidence type="ECO:0000256" key="1">
    <source>
        <dbReference type="SAM" id="MobiDB-lite"/>
    </source>
</evidence>
<dbReference type="RefSeq" id="XP_021866467.1">
    <property type="nucleotide sequence ID" value="XM_022010775.1"/>
</dbReference>
<gene>
    <name evidence="4 5 6" type="primary">LOC110805171</name>
</gene>
<dbReference type="OrthoDB" id="1918304at2759"/>
<dbReference type="CDD" id="cd14686">
    <property type="entry name" value="bZIP"/>
    <property type="match status" value="1"/>
</dbReference>
<dbReference type="InterPro" id="IPR004827">
    <property type="entry name" value="bZIP"/>
</dbReference>
<sequence length="151" mass="16887">MDDVELVFSSANIGDEIPSSGTMGSYIDEILNGNTSTCNHLQTTGGSSEEKSGYKYNDDSSDCEEQKTLKKGGNNREAVRKYRQKKKANAALLENEVLKLSALNEQLLKRLERQSVLEAEIARLKCLLVDIRGRIEGEIASFPYQKNHYQP</sequence>
<dbReference type="PANTHER" id="PTHR23334">
    <property type="entry name" value="CCAAT/ENHANCER BINDING PROTEIN"/>
    <property type="match status" value="1"/>
</dbReference>
<feature type="region of interest" description="Disordered" evidence="1">
    <location>
        <begin position="41"/>
        <end position="79"/>
    </location>
</feature>
<reference evidence="3" key="1">
    <citation type="journal article" date="2021" name="Nat. Commun.">
        <title>Genomic analyses provide insights into spinach domestication and the genetic basis of agronomic traits.</title>
        <authorList>
            <person name="Cai X."/>
            <person name="Sun X."/>
            <person name="Xu C."/>
            <person name="Sun H."/>
            <person name="Wang X."/>
            <person name="Ge C."/>
            <person name="Zhang Z."/>
            <person name="Wang Q."/>
            <person name="Fei Z."/>
            <person name="Jiao C."/>
            <person name="Wang Q."/>
        </authorList>
    </citation>
    <scope>NUCLEOTIDE SEQUENCE [LARGE SCALE GENOMIC DNA]</scope>
    <source>
        <strain evidence="3">cv. Varoflay</strain>
    </source>
</reference>
<dbReference type="InterPro" id="IPR046347">
    <property type="entry name" value="bZIP_sf"/>
</dbReference>